<sequence length="211" mass="23858">MSLQLWIANKNYSSWSLRPWFLLKALNIPFDEQLATFVPGGSSYEKFLRFSPSGLVPCLVTADTTVWDSLAICEYIAEDYPHVWPQEKTARAWARSAVAEMHSGFTTLRRECPLNCSESRPAAEMTPELQKECQRLDKIWCEGLTRFGGPWLAGENISASDAFYVPVALRARTYQLPFSAAAQTWIDRILAHPAIIEWCEAAAKEAKIDHD</sequence>
<dbReference type="Gene3D" id="1.20.1050.10">
    <property type="match status" value="1"/>
</dbReference>
<dbReference type="GO" id="GO:0016034">
    <property type="term" value="F:maleylacetoacetate isomerase activity"/>
    <property type="evidence" value="ECO:0007669"/>
    <property type="project" value="TreeGrafter"/>
</dbReference>
<evidence type="ECO:0000259" key="1">
    <source>
        <dbReference type="PROSITE" id="PS50404"/>
    </source>
</evidence>
<keyword evidence="2" id="KW-0808">Transferase</keyword>
<dbReference type="GO" id="GO:0004364">
    <property type="term" value="F:glutathione transferase activity"/>
    <property type="evidence" value="ECO:0007669"/>
    <property type="project" value="TreeGrafter"/>
</dbReference>
<dbReference type="GO" id="GO:0006749">
    <property type="term" value="P:glutathione metabolic process"/>
    <property type="evidence" value="ECO:0007669"/>
    <property type="project" value="TreeGrafter"/>
</dbReference>
<dbReference type="Pfam" id="PF13409">
    <property type="entry name" value="GST_N_2"/>
    <property type="match status" value="1"/>
</dbReference>
<dbReference type="InterPro" id="IPR036282">
    <property type="entry name" value="Glutathione-S-Trfase_C_sf"/>
</dbReference>
<protein>
    <submittedName>
        <fullName evidence="2">Glutathione S-transferase family protein</fullName>
    </submittedName>
</protein>
<dbReference type="GO" id="GO:0006559">
    <property type="term" value="P:L-phenylalanine catabolic process"/>
    <property type="evidence" value="ECO:0007669"/>
    <property type="project" value="TreeGrafter"/>
</dbReference>
<dbReference type="PANTHER" id="PTHR42673:SF4">
    <property type="entry name" value="MALEYLACETOACETATE ISOMERASE"/>
    <property type="match status" value="1"/>
</dbReference>
<dbReference type="SUPFAM" id="SSF47616">
    <property type="entry name" value="GST C-terminal domain-like"/>
    <property type="match status" value="1"/>
</dbReference>
<dbReference type="AlphaFoldDB" id="A0A8I0Q1R6"/>
<gene>
    <name evidence="2" type="ORF">CYG68_17145</name>
</gene>
<organism evidence="2 3">
    <name type="scientific">Morganella morganii</name>
    <name type="common">Proteus morganii</name>
    <dbReference type="NCBI Taxonomy" id="582"/>
    <lineage>
        <taxon>Bacteria</taxon>
        <taxon>Pseudomonadati</taxon>
        <taxon>Pseudomonadota</taxon>
        <taxon>Gammaproteobacteria</taxon>
        <taxon>Enterobacterales</taxon>
        <taxon>Morganellaceae</taxon>
        <taxon>Morganella</taxon>
    </lineage>
</organism>
<dbReference type="InterPro" id="IPR004045">
    <property type="entry name" value="Glutathione_S-Trfase_N"/>
</dbReference>
<proteinExistence type="predicted"/>
<evidence type="ECO:0000313" key="2">
    <source>
        <dbReference type="EMBL" id="MBE8614107.1"/>
    </source>
</evidence>
<dbReference type="SUPFAM" id="SSF52833">
    <property type="entry name" value="Thioredoxin-like"/>
    <property type="match status" value="1"/>
</dbReference>
<dbReference type="EMBL" id="PKLF01000017">
    <property type="protein sequence ID" value="MBE8614107.1"/>
    <property type="molecule type" value="Genomic_DNA"/>
</dbReference>
<name>A0A8I0Q1R6_MORMO</name>
<dbReference type="PROSITE" id="PS50404">
    <property type="entry name" value="GST_NTER"/>
    <property type="match status" value="1"/>
</dbReference>
<accession>A0A8I0Q1R6</accession>
<dbReference type="CDD" id="cd03043">
    <property type="entry name" value="GST_N_1"/>
    <property type="match status" value="1"/>
</dbReference>
<dbReference type="Proteomes" id="UP000650477">
    <property type="component" value="Unassembled WGS sequence"/>
</dbReference>
<comment type="caution">
    <text evidence="2">The sequence shown here is derived from an EMBL/GenBank/DDBJ whole genome shotgun (WGS) entry which is preliminary data.</text>
</comment>
<dbReference type="CDD" id="cd03194">
    <property type="entry name" value="GST_C_3"/>
    <property type="match status" value="1"/>
</dbReference>
<dbReference type="Gene3D" id="3.40.30.10">
    <property type="entry name" value="Glutaredoxin"/>
    <property type="match status" value="1"/>
</dbReference>
<dbReference type="InterPro" id="IPR036249">
    <property type="entry name" value="Thioredoxin-like_sf"/>
</dbReference>
<reference evidence="2" key="1">
    <citation type="submission" date="2017-12" db="EMBL/GenBank/DDBJ databases">
        <title>Genome sequencing and analysis.</title>
        <authorList>
            <person name="Huang Y.-T."/>
        </authorList>
    </citation>
    <scope>NUCLEOTIDE SEQUENCE</scope>
    <source>
        <strain evidence="2">VGH116</strain>
    </source>
</reference>
<dbReference type="SFLD" id="SFLDS00019">
    <property type="entry name" value="Glutathione_Transferase_(cytos"/>
    <property type="match status" value="1"/>
</dbReference>
<dbReference type="InterPro" id="IPR040079">
    <property type="entry name" value="Glutathione_S-Trfase"/>
</dbReference>
<evidence type="ECO:0000313" key="3">
    <source>
        <dbReference type="Proteomes" id="UP000650477"/>
    </source>
</evidence>
<dbReference type="Pfam" id="PF13410">
    <property type="entry name" value="GST_C_2"/>
    <property type="match status" value="1"/>
</dbReference>
<dbReference type="PANTHER" id="PTHR42673">
    <property type="entry name" value="MALEYLACETOACETATE ISOMERASE"/>
    <property type="match status" value="1"/>
</dbReference>
<feature type="domain" description="GST N-terminal" evidence="1">
    <location>
        <begin position="3"/>
        <end position="84"/>
    </location>
</feature>
<dbReference type="RefSeq" id="WP_087826204.1">
    <property type="nucleotide sequence ID" value="NZ_CP048275.1"/>
</dbReference>